<dbReference type="Gene3D" id="2.40.128.280">
    <property type="match status" value="1"/>
</dbReference>
<protein>
    <submittedName>
        <fullName evidence="2">Lipocalin-like</fullName>
    </submittedName>
</protein>
<organism evidence="2 3">
    <name type="scientific">Dyadobacter koreensis</name>
    <dbReference type="NCBI Taxonomy" id="408657"/>
    <lineage>
        <taxon>Bacteria</taxon>
        <taxon>Pseudomonadati</taxon>
        <taxon>Bacteroidota</taxon>
        <taxon>Cytophagia</taxon>
        <taxon>Cytophagales</taxon>
        <taxon>Spirosomataceae</taxon>
        <taxon>Dyadobacter</taxon>
    </lineage>
</organism>
<evidence type="ECO:0000313" key="2">
    <source>
        <dbReference type="EMBL" id="SEI79296.1"/>
    </source>
</evidence>
<sequence>MVSSASLSYQFISKFMKKIFLGIIFLNVLFVSCTKESGSISGSWTTPMEDQPQHQHGFTLKDEGTATSINLDNKAYEKWEKFGDRLILSGKSKQSTNAEKFNDTLKIISVNDSVMIVKANGKEVTYKKTSAPDKLVSDFENYDCYTYTTKKDTAFLHINTANGIITGDLSYQFFEKDRNNGIVSGKIIGDTLLADYTFSSEGQKSVREIIMIKKGSDLIEGFGEVEESNGKMKFTNRSKLNFKKGLTFKKINCP</sequence>
<feature type="domain" description="Lipocalin-like" evidence="1">
    <location>
        <begin position="39"/>
        <end position="128"/>
    </location>
</feature>
<reference evidence="2 3" key="1">
    <citation type="submission" date="2016-10" db="EMBL/GenBank/DDBJ databases">
        <authorList>
            <person name="de Groot N.N."/>
        </authorList>
    </citation>
    <scope>NUCLEOTIDE SEQUENCE [LARGE SCALE GENOMIC DNA]</scope>
    <source>
        <strain evidence="2 3">DSM 19938</strain>
    </source>
</reference>
<dbReference type="EMBL" id="FNXY01000003">
    <property type="protein sequence ID" value="SEI79296.1"/>
    <property type="molecule type" value="Genomic_DNA"/>
</dbReference>
<dbReference type="Proteomes" id="UP000199532">
    <property type="component" value="Unassembled WGS sequence"/>
</dbReference>
<dbReference type="OrthoDB" id="794403at2"/>
<keyword evidence="3" id="KW-1185">Reference proteome</keyword>
<accession>A0A1H6TJ18</accession>
<proteinExistence type="predicted"/>
<dbReference type="Pfam" id="PF12702">
    <property type="entry name" value="Lipocalin_3"/>
    <property type="match status" value="1"/>
</dbReference>
<dbReference type="AlphaFoldDB" id="A0A1H6TJ18"/>
<dbReference type="STRING" id="408657.SAMN04487995_2243"/>
<gene>
    <name evidence="2" type="ORF">SAMN04487995_2243</name>
</gene>
<evidence type="ECO:0000313" key="3">
    <source>
        <dbReference type="Proteomes" id="UP000199532"/>
    </source>
</evidence>
<evidence type="ECO:0000259" key="1">
    <source>
        <dbReference type="Pfam" id="PF12702"/>
    </source>
</evidence>
<dbReference type="InterPro" id="IPR024311">
    <property type="entry name" value="Lipocalin-like"/>
</dbReference>
<name>A0A1H6TJ18_9BACT</name>